<dbReference type="AlphaFoldDB" id="A0ABD1I7Z4"/>
<dbReference type="PANTHER" id="PTHR35307:SF3">
    <property type="entry name" value="DUF4220 DOMAIN-CONTAINING PROTEIN"/>
    <property type="match status" value="1"/>
</dbReference>
<dbReference type="Proteomes" id="UP001567538">
    <property type="component" value="Unassembled WGS sequence"/>
</dbReference>
<organism evidence="1 2">
    <name type="scientific">Salvia divinorum</name>
    <name type="common">Maria pastora</name>
    <name type="synonym">Diviner's sage</name>
    <dbReference type="NCBI Taxonomy" id="28513"/>
    <lineage>
        <taxon>Eukaryota</taxon>
        <taxon>Viridiplantae</taxon>
        <taxon>Streptophyta</taxon>
        <taxon>Embryophyta</taxon>
        <taxon>Tracheophyta</taxon>
        <taxon>Spermatophyta</taxon>
        <taxon>Magnoliopsida</taxon>
        <taxon>eudicotyledons</taxon>
        <taxon>Gunneridae</taxon>
        <taxon>Pentapetalae</taxon>
        <taxon>asterids</taxon>
        <taxon>lamiids</taxon>
        <taxon>Lamiales</taxon>
        <taxon>Lamiaceae</taxon>
        <taxon>Nepetoideae</taxon>
        <taxon>Mentheae</taxon>
        <taxon>Salviinae</taxon>
        <taxon>Salvia</taxon>
        <taxon>Salvia subgen. Calosphace</taxon>
    </lineage>
</organism>
<dbReference type="EMBL" id="JBEAFC010000003">
    <property type="protein sequence ID" value="KAL1564847.1"/>
    <property type="molecule type" value="Genomic_DNA"/>
</dbReference>
<sequence>MLVSLAVSVSEMKRRLNRLYQEKHGELVLQGLEMEDQRREMVKYWVMAESSCPQFVIARSSVCVASSVITSFFYIIKTVVSVLDGTSTNAPAVAVHELEVAHCRRCFPIQVEAD</sequence>
<accession>A0ABD1I7Z4</accession>
<evidence type="ECO:0000313" key="2">
    <source>
        <dbReference type="Proteomes" id="UP001567538"/>
    </source>
</evidence>
<comment type="caution">
    <text evidence="1">The sequence shown here is derived from an EMBL/GenBank/DDBJ whole genome shotgun (WGS) entry which is preliminary data.</text>
</comment>
<gene>
    <name evidence="1" type="ORF">AAHA92_07140</name>
</gene>
<evidence type="ECO:0000313" key="1">
    <source>
        <dbReference type="EMBL" id="KAL1564847.1"/>
    </source>
</evidence>
<reference evidence="1 2" key="1">
    <citation type="submission" date="2024-06" db="EMBL/GenBank/DDBJ databases">
        <title>A chromosome level genome sequence of Diviner's sage (Salvia divinorum).</title>
        <authorList>
            <person name="Ford S.A."/>
            <person name="Ro D.-K."/>
            <person name="Ness R.W."/>
            <person name="Phillips M.A."/>
        </authorList>
    </citation>
    <scope>NUCLEOTIDE SEQUENCE [LARGE SCALE GENOMIC DNA]</scope>
    <source>
        <strain evidence="1">SAF-2024a</strain>
        <tissue evidence="1">Leaf</tissue>
    </source>
</reference>
<protein>
    <submittedName>
        <fullName evidence="1">Uncharacterized protein</fullName>
    </submittedName>
</protein>
<dbReference type="PANTHER" id="PTHR35307">
    <property type="entry name" value="PROTEIN, PUTATIVE-RELATED"/>
    <property type="match status" value="1"/>
</dbReference>
<proteinExistence type="predicted"/>
<name>A0ABD1I7Z4_SALDI</name>
<keyword evidence="2" id="KW-1185">Reference proteome</keyword>